<feature type="transmembrane region" description="Helical" evidence="15">
    <location>
        <begin position="56"/>
        <end position="78"/>
    </location>
</feature>
<name>A0A4V1N1G9_9GAMM</name>
<evidence type="ECO:0000256" key="10">
    <source>
        <dbReference type="ARBA" id="ARBA00022723"/>
    </source>
</evidence>
<evidence type="ECO:0000256" key="12">
    <source>
        <dbReference type="ARBA" id="ARBA00022989"/>
    </source>
</evidence>
<proteinExistence type="predicted"/>
<keyword evidence="11" id="KW-0249">Electron transport</keyword>
<dbReference type="GO" id="GO:0016020">
    <property type="term" value="C:membrane"/>
    <property type="evidence" value="ECO:0007669"/>
    <property type="project" value="UniProtKB-SubCell"/>
</dbReference>
<evidence type="ECO:0000256" key="14">
    <source>
        <dbReference type="ARBA" id="ARBA00023136"/>
    </source>
</evidence>
<evidence type="ECO:0000256" key="9">
    <source>
        <dbReference type="ARBA" id="ARBA00022692"/>
    </source>
</evidence>
<dbReference type="OrthoDB" id="9809280at2"/>
<keyword evidence="7" id="KW-0816">Tricarboxylic acid cycle</keyword>
<keyword evidence="6" id="KW-0813">Transport</keyword>
<keyword evidence="9 15" id="KW-0812">Transmembrane</keyword>
<comment type="cofactor">
    <cofactor evidence="1">
        <name>heme</name>
        <dbReference type="ChEBI" id="CHEBI:30413"/>
    </cofactor>
</comment>
<evidence type="ECO:0000313" key="17">
    <source>
        <dbReference type="Proteomes" id="UP000289784"/>
    </source>
</evidence>
<sequence>MTRLRTPLKNASGLGSAKSGLDHWVIQRLTALGLCVLTIWFAVFVIGLAAASPGEVVQAVGAPVNTILLLLFLGLTYWHSMLGIQVILEDYVHMQWLSLLLQIANRAIFFACAAVSMVSVLRMAFSTS</sequence>
<dbReference type="GO" id="GO:0046872">
    <property type="term" value="F:metal ion binding"/>
    <property type="evidence" value="ECO:0007669"/>
    <property type="project" value="UniProtKB-KW"/>
</dbReference>
<dbReference type="InterPro" id="IPR034804">
    <property type="entry name" value="SQR/QFR_C/D"/>
</dbReference>
<keyword evidence="10" id="KW-0479">Metal-binding</keyword>
<organism evidence="16 17">
    <name type="scientific">Pseudoxanthomonas composti</name>
    <dbReference type="NCBI Taxonomy" id="2137479"/>
    <lineage>
        <taxon>Bacteria</taxon>
        <taxon>Pseudomonadati</taxon>
        <taxon>Pseudomonadota</taxon>
        <taxon>Gammaproteobacteria</taxon>
        <taxon>Lysobacterales</taxon>
        <taxon>Lysobacteraceae</taxon>
        <taxon>Pseudoxanthomonas</taxon>
    </lineage>
</organism>
<gene>
    <name evidence="16" type="primary">sdhD</name>
    <name evidence="16" type="ORF">EPA99_00005</name>
</gene>
<comment type="caution">
    <text evidence="16">The sequence shown here is derived from an EMBL/GenBank/DDBJ whole genome shotgun (WGS) entry which is preliminary data.</text>
</comment>
<dbReference type="SUPFAM" id="SSF81343">
    <property type="entry name" value="Fumarate reductase respiratory complex transmembrane subunits"/>
    <property type="match status" value="1"/>
</dbReference>
<keyword evidence="12 15" id="KW-1133">Transmembrane helix</keyword>
<dbReference type="InterPro" id="IPR014312">
    <property type="entry name" value="Succ_DH_anchor"/>
</dbReference>
<dbReference type="CDD" id="cd03495">
    <property type="entry name" value="SQR_TypeC_SdhD_like"/>
    <property type="match status" value="1"/>
</dbReference>
<reference evidence="16 17" key="1">
    <citation type="submission" date="2019-01" db="EMBL/GenBank/DDBJ databases">
        <title>Pseudoxanthomonas composti sp. nov., isolated from compost.</title>
        <authorList>
            <person name="Yang G."/>
        </authorList>
    </citation>
    <scope>NUCLEOTIDE SEQUENCE [LARGE SCALE GENOMIC DNA]</scope>
    <source>
        <strain evidence="16 17">GSS15</strain>
    </source>
</reference>
<evidence type="ECO:0000256" key="5">
    <source>
        <dbReference type="ARBA" id="ARBA00019425"/>
    </source>
</evidence>
<comment type="subcellular location">
    <subcellularLocation>
        <location evidence="3">Membrane</location>
        <topology evidence="3">Multi-pass membrane protein</topology>
    </subcellularLocation>
</comment>
<protein>
    <recommendedName>
        <fullName evidence="5">Succinate dehydrogenase hydrophobic membrane anchor subunit</fullName>
    </recommendedName>
</protein>
<accession>A0A4V1N1G9</accession>
<dbReference type="Pfam" id="PF01127">
    <property type="entry name" value="Sdh_cyt"/>
    <property type="match status" value="1"/>
</dbReference>
<evidence type="ECO:0000256" key="2">
    <source>
        <dbReference type="ARBA" id="ARBA00004050"/>
    </source>
</evidence>
<dbReference type="GO" id="GO:0020037">
    <property type="term" value="F:heme binding"/>
    <property type="evidence" value="ECO:0007669"/>
    <property type="project" value="InterPro"/>
</dbReference>
<dbReference type="NCBIfam" id="TIGR02968">
    <property type="entry name" value="succ_dehyd_anc"/>
    <property type="match status" value="1"/>
</dbReference>
<evidence type="ECO:0000256" key="7">
    <source>
        <dbReference type="ARBA" id="ARBA00022532"/>
    </source>
</evidence>
<keyword evidence="14 15" id="KW-0472">Membrane</keyword>
<comment type="pathway">
    <text evidence="4">Carbohydrate metabolism; tricarboxylic acid cycle.</text>
</comment>
<dbReference type="GO" id="GO:0006099">
    <property type="term" value="P:tricarboxylic acid cycle"/>
    <property type="evidence" value="ECO:0007669"/>
    <property type="project" value="UniProtKB-UniPathway"/>
</dbReference>
<evidence type="ECO:0000256" key="13">
    <source>
        <dbReference type="ARBA" id="ARBA00023004"/>
    </source>
</evidence>
<dbReference type="EMBL" id="SAWZ01000001">
    <property type="protein sequence ID" value="RXR08258.1"/>
    <property type="molecule type" value="Genomic_DNA"/>
</dbReference>
<evidence type="ECO:0000256" key="11">
    <source>
        <dbReference type="ARBA" id="ARBA00022982"/>
    </source>
</evidence>
<evidence type="ECO:0000313" key="16">
    <source>
        <dbReference type="EMBL" id="RXR08258.1"/>
    </source>
</evidence>
<dbReference type="UniPathway" id="UPA00223"/>
<dbReference type="InterPro" id="IPR000701">
    <property type="entry name" value="SuccDH_FuR_B_TM-su"/>
</dbReference>
<evidence type="ECO:0000256" key="1">
    <source>
        <dbReference type="ARBA" id="ARBA00001971"/>
    </source>
</evidence>
<keyword evidence="17" id="KW-1185">Reference proteome</keyword>
<evidence type="ECO:0000256" key="4">
    <source>
        <dbReference type="ARBA" id="ARBA00005163"/>
    </source>
</evidence>
<evidence type="ECO:0000256" key="6">
    <source>
        <dbReference type="ARBA" id="ARBA00022448"/>
    </source>
</evidence>
<keyword evidence="13" id="KW-0408">Iron</keyword>
<dbReference type="Proteomes" id="UP000289784">
    <property type="component" value="Unassembled WGS sequence"/>
</dbReference>
<evidence type="ECO:0000256" key="8">
    <source>
        <dbReference type="ARBA" id="ARBA00022617"/>
    </source>
</evidence>
<dbReference type="AlphaFoldDB" id="A0A4V1N1G9"/>
<dbReference type="RefSeq" id="WP_129469150.1">
    <property type="nucleotide sequence ID" value="NZ_SAWZ01000001.1"/>
</dbReference>
<feature type="transmembrane region" description="Helical" evidence="15">
    <location>
        <begin position="29"/>
        <end position="50"/>
    </location>
</feature>
<keyword evidence="8" id="KW-0349">Heme</keyword>
<dbReference type="Gene3D" id="1.20.1300.10">
    <property type="entry name" value="Fumarate reductase/succinate dehydrogenase, transmembrane subunit"/>
    <property type="match status" value="1"/>
</dbReference>
<comment type="function">
    <text evidence="2">Membrane-anchoring subunit of succinate dehydrogenase (SDH).</text>
</comment>
<feature type="transmembrane region" description="Helical" evidence="15">
    <location>
        <begin position="99"/>
        <end position="125"/>
    </location>
</feature>
<evidence type="ECO:0000256" key="3">
    <source>
        <dbReference type="ARBA" id="ARBA00004141"/>
    </source>
</evidence>
<evidence type="ECO:0000256" key="15">
    <source>
        <dbReference type="SAM" id="Phobius"/>
    </source>
</evidence>